<feature type="domain" description="N-acetyltransferase" evidence="1">
    <location>
        <begin position="28"/>
        <end position="184"/>
    </location>
</feature>
<dbReference type="RefSeq" id="WP_192555896.1">
    <property type="nucleotide sequence ID" value="NZ_JACZZA010000006.1"/>
</dbReference>
<keyword evidence="3" id="KW-1185">Reference proteome</keyword>
<sequence>MSVQYRPAPLTLDTPPLSLRPWAASHAPALHQAVQESVAGVGRWLPWCHAGYDLQESLQWIAICQQAWHEGEHYDFAIFDTQDRLLGGVGLNQLDGRDLRANLGYWLRTSAVGQGYATQAGRTAAMFGFEALALRRVEIVAAVGNLASQRCAERIGAQREGIARQRILLHGQSEDAVVYGLLPGDLT</sequence>
<dbReference type="InterPro" id="IPR000182">
    <property type="entry name" value="GNAT_dom"/>
</dbReference>
<dbReference type="InterPro" id="IPR016181">
    <property type="entry name" value="Acyl_CoA_acyltransferase"/>
</dbReference>
<dbReference type="Proteomes" id="UP000651010">
    <property type="component" value="Unassembled WGS sequence"/>
</dbReference>
<dbReference type="Gene3D" id="3.40.630.30">
    <property type="match status" value="1"/>
</dbReference>
<protein>
    <submittedName>
        <fullName evidence="2">GNAT family N-acetyltransferase</fullName>
    </submittedName>
</protein>
<evidence type="ECO:0000259" key="1">
    <source>
        <dbReference type="PROSITE" id="PS51186"/>
    </source>
</evidence>
<name>A0ABR9GAK6_9GAMM</name>
<evidence type="ECO:0000313" key="2">
    <source>
        <dbReference type="EMBL" id="MBE1161046.1"/>
    </source>
</evidence>
<proteinExistence type="predicted"/>
<evidence type="ECO:0000313" key="3">
    <source>
        <dbReference type="Proteomes" id="UP000651010"/>
    </source>
</evidence>
<dbReference type="PROSITE" id="PS51186">
    <property type="entry name" value="GNAT"/>
    <property type="match status" value="1"/>
</dbReference>
<gene>
    <name evidence="2" type="ORF">IGX34_11655</name>
</gene>
<accession>A0ABR9GAK6</accession>
<dbReference type="SUPFAM" id="SSF55729">
    <property type="entry name" value="Acyl-CoA N-acyltransferases (Nat)"/>
    <property type="match status" value="1"/>
</dbReference>
<dbReference type="InterPro" id="IPR051908">
    <property type="entry name" value="Ribosomal_N-acetyltransferase"/>
</dbReference>
<dbReference type="EMBL" id="JACZZA010000006">
    <property type="protein sequence ID" value="MBE1161046.1"/>
    <property type="molecule type" value="Genomic_DNA"/>
</dbReference>
<dbReference type="PANTHER" id="PTHR43441:SF10">
    <property type="entry name" value="ACETYLTRANSFERASE"/>
    <property type="match status" value="1"/>
</dbReference>
<reference evidence="2 3" key="1">
    <citation type="submission" date="2020-09" db="EMBL/GenBank/DDBJ databases">
        <title>Dyella sp. 7MK23 isolated from forest soil.</title>
        <authorList>
            <person name="Fu J."/>
        </authorList>
    </citation>
    <scope>NUCLEOTIDE SEQUENCE [LARGE SCALE GENOMIC DNA]</scope>
    <source>
        <strain evidence="2 3">7MK23</strain>
    </source>
</reference>
<organism evidence="2 3">
    <name type="scientific">Dyella acidiphila</name>
    <dbReference type="NCBI Taxonomy" id="2775866"/>
    <lineage>
        <taxon>Bacteria</taxon>
        <taxon>Pseudomonadati</taxon>
        <taxon>Pseudomonadota</taxon>
        <taxon>Gammaproteobacteria</taxon>
        <taxon>Lysobacterales</taxon>
        <taxon>Rhodanobacteraceae</taxon>
        <taxon>Dyella</taxon>
    </lineage>
</organism>
<dbReference type="PANTHER" id="PTHR43441">
    <property type="entry name" value="RIBOSOMAL-PROTEIN-SERINE ACETYLTRANSFERASE"/>
    <property type="match status" value="1"/>
</dbReference>
<dbReference type="Pfam" id="PF13302">
    <property type="entry name" value="Acetyltransf_3"/>
    <property type="match status" value="1"/>
</dbReference>
<comment type="caution">
    <text evidence="2">The sequence shown here is derived from an EMBL/GenBank/DDBJ whole genome shotgun (WGS) entry which is preliminary data.</text>
</comment>